<reference evidence="11 12" key="1">
    <citation type="submission" date="2016-04" db="EMBL/GenBank/DDBJ databases">
        <title>Complete genome seqeunce of Leptospira alstonii serovar Room22.</title>
        <authorList>
            <person name="Nally J.E."/>
            <person name="Bayles D.O."/>
            <person name="Hurley D."/>
            <person name="Fanning S."/>
            <person name="McMahon B.J."/>
            <person name="Arent Z."/>
        </authorList>
    </citation>
    <scope>NUCLEOTIDE SEQUENCE [LARGE SCALE GENOMIC DNA]</scope>
    <source>
        <strain evidence="11 12">GWTS #1</strain>
    </source>
</reference>
<dbReference type="EMBL" id="CP015217">
    <property type="protein sequence ID" value="AOP35460.1"/>
    <property type="molecule type" value="Genomic_DNA"/>
</dbReference>
<evidence type="ECO:0000313" key="11">
    <source>
        <dbReference type="EMBL" id="AOP35460.1"/>
    </source>
</evidence>
<keyword evidence="12" id="KW-1185">Reference proteome</keyword>
<dbReference type="Gene3D" id="1.20.1560.10">
    <property type="entry name" value="ABC transporter type 1, transmembrane domain"/>
    <property type="match status" value="1"/>
</dbReference>
<dbReference type="InterPro" id="IPR003439">
    <property type="entry name" value="ABC_transporter-like_ATP-bd"/>
</dbReference>
<feature type="domain" description="ABC transporter" evidence="9">
    <location>
        <begin position="387"/>
        <end position="622"/>
    </location>
</feature>
<evidence type="ECO:0000256" key="1">
    <source>
        <dbReference type="ARBA" id="ARBA00004651"/>
    </source>
</evidence>
<feature type="transmembrane region" description="Helical" evidence="8">
    <location>
        <begin position="20"/>
        <end position="43"/>
    </location>
</feature>
<dbReference type="Proteomes" id="UP000094197">
    <property type="component" value="Chromosome 1"/>
</dbReference>
<name>A0A1D7V0V2_9LEPT</name>
<dbReference type="PROSITE" id="PS00211">
    <property type="entry name" value="ABC_TRANSPORTER_1"/>
    <property type="match status" value="1"/>
</dbReference>
<dbReference type="KEGG" id="laj:A0128_17420"/>
<dbReference type="GO" id="GO:0005886">
    <property type="term" value="C:plasma membrane"/>
    <property type="evidence" value="ECO:0007669"/>
    <property type="project" value="UniProtKB-SubCell"/>
</dbReference>
<dbReference type="RefSeq" id="WP_069608663.1">
    <property type="nucleotide sequence ID" value="NZ_CP015217.1"/>
</dbReference>
<dbReference type="Pfam" id="PF00005">
    <property type="entry name" value="ABC_tran"/>
    <property type="match status" value="1"/>
</dbReference>
<evidence type="ECO:0000256" key="6">
    <source>
        <dbReference type="ARBA" id="ARBA00022989"/>
    </source>
</evidence>
<gene>
    <name evidence="11" type="ORF">A0128_17420</name>
</gene>
<protein>
    <submittedName>
        <fullName evidence="11">ABC transporter permease</fullName>
    </submittedName>
</protein>
<evidence type="ECO:0000259" key="10">
    <source>
        <dbReference type="PROSITE" id="PS50929"/>
    </source>
</evidence>
<dbReference type="SUPFAM" id="SSF90123">
    <property type="entry name" value="ABC transporter transmembrane region"/>
    <property type="match status" value="1"/>
</dbReference>
<dbReference type="InterPro" id="IPR027417">
    <property type="entry name" value="P-loop_NTPase"/>
</dbReference>
<evidence type="ECO:0000313" key="12">
    <source>
        <dbReference type="Proteomes" id="UP000094197"/>
    </source>
</evidence>
<feature type="domain" description="ABC transmembrane type-1" evidence="10">
    <location>
        <begin position="20"/>
        <end position="353"/>
    </location>
</feature>
<keyword evidence="7 8" id="KW-0472">Membrane</keyword>
<dbReference type="Gene3D" id="3.40.50.300">
    <property type="entry name" value="P-loop containing nucleotide triphosphate hydrolases"/>
    <property type="match status" value="1"/>
</dbReference>
<dbReference type="PANTHER" id="PTHR43394">
    <property type="entry name" value="ATP-DEPENDENT PERMEASE MDL1, MITOCHONDRIAL"/>
    <property type="match status" value="1"/>
</dbReference>
<evidence type="ECO:0000256" key="4">
    <source>
        <dbReference type="ARBA" id="ARBA00022741"/>
    </source>
</evidence>
<keyword evidence="3 8" id="KW-0812">Transmembrane</keyword>
<dbReference type="AlphaFoldDB" id="A0A1D7V0V2"/>
<evidence type="ECO:0000256" key="2">
    <source>
        <dbReference type="ARBA" id="ARBA00022448"/>
    </source>
</evidence>
<feature type="transmembrane region" description="Helical" evidence="8">
    <location>
        <begin position="289"/>
        <end position="318"/>
    </location>
</feature>
<proteinExistence type="predicted"/>
<dbReference type="GO" id="GO:0005524">
    <property type="term" value="F:ATP binding"/>
    <property type="evidence" value="ECO:0007669"/>
    <property type="project" value="UniProtKB-KW"/>
</dbReference>
<dbReference type="GO" id="GO:0015421">
    <property type="term" value="F:ABC-type oligopeptide transporter activity"/>
    <property type="evidence" value="ECO:0007669"/>
    <property type="project" value="TreeGrafter"/>
</dbReference>
<accession>A0A1D7V0V2</accession>
<organism evidence="11 12">
    <name type="scientific">Leptospira tipperaryensis</name>
    <dbReference type="NCBI Taxonomy" id="2564040"/>
    <lineage>
        <taxon>Bacteria</taxon>
        <taxon>Pseudomonadati</taxon>
        <taxon>Spirochaetota</taxon>
        <taxon>Spirochaetia</taxon>
        <taxon>Leptospirales</taxon>
        <taxon>Leptospiraceae</taxon>
        <taxon>Leptospira</taxon>
    </lineage>
</organism>
<dbReference type="InterPro" id="IPR003593">
    <property type="entry name" value="AAA+_ATPase"/>
</dbReference>
<comment type="subcellular location">
    <subcellularLocation>
        <location evidence="1">Cell membrane</location>
        <topology evidence="1">Multi-pass membrane protein</topology>
    </subcellularLocation>
</comment>
<keyword evidence="5" id="KW-0067">ATP-binding</keyword>
<keyword evidence="4" id="KW-0547">Nucleotide-binding</keyword>
<dbReference type="InterPro" id="IPR039421">
    <property type="entry name" value="Type_1_exporter"/>
</dbReference>
<dbReference type="OrthoDB" id="9762778at2"/>
<dbReference type="FunFam" id="3.40.50.300:FF:000287">
    <property type="entry name" value="Multidrug ABC transporter ATP-binding protein"/>
    <property type="match status" value="1"/>
</dbReference>
<evidence type="ECO:0000256" key="7">
    <source>
        <dbReference type="ARBA" id="ARBA00023136"/>
    </source>
</evidence>
<sequence length="632" mass="71238">MKLFFRLLSYSVRYKYRFSLGIVFALLTAILNAVSLTAFIPLFDSLGNDKQTRFQLQLTLPEQRILLKEKVFGDESLDGLERTKLLLIDVKEWINGRTKGLEPKEVVWAICIIVMPLYLLKLITYLLSVFCIATAGYKAVRDIRQELFEKNQLLPLTYFFKEKTGMMMSRIINDVEVVAAVISSNFRDATINFFYVITHLMVLLYLNTELLIVACLTVPVIILPVTLFTRKITKSTMRSQEKMADLNANIQEMISGIKVIRVFNTESYEQGKFGKINHNVYRRNFKGQFYLQIAPSLVELTSSIVVLGFFAAGASLIYNGRFTQGEFMAFLLTLLFLLRPLTQLSQMVGKITQAIASGKRIFEIIDLETEDHSEESKISAPPLETSIEFKNLFFSYPGTNAAVLKDIHLKVKKGETIALIGASGCGKSTLMDLLPRFFDPTSGSIEFDGTDIRDISLGDLRKKIGIVTQDIFLFHGSVADNIAYGKPGATRKDVIRAARLAHAHDFIKKMDNGYDSILGVRGLNLSGGQRQRLVIARALLRDPEIMILDEATSALDVESERLVSDALRRLYANRTTFVIAHRLSTIKDIPRIIVMDNGKIVEEGDHNSLYEQNGIYRKLSDNQFTANNGVLP</sequence>
<feature type="transmembrane region" description="Helical" evidence="8">
    <location>
        <begin position="211"/>
        <end position="229"/>
    </location>
</feature>
<dbReference type="InterPro" id="IPR036640">
    <property type="entry name" value="ABC1_TM_sf"/>
</dbReference>
<dbReference type="Pfam" id="PF00664">
    <property type="entry name" value="ABC_membrane"/>
    <property type="match status" value="1"/>
</dbReference>
<evidence type="ECO:0000259" key="9">
    <source>
        <dbReference type="PROSITE" id="PS50893"/>
    </source>
</evidence>
<keyword evidence="6 8" id="KW-1133">Transmembrane helix</keyword>
<dbReference type="SMART" id="SM00382">
    <property type="entry name" value="AAA"/>
    <property type="match status" value="1"/>
</dbReference>
<evidence type="ECO:0000256" key="5">
    <source>
        <dbReference type="ARBA" id="ARBA00022840"/>
    </source>
</evidence>
<dbReference type="CDD" id="cd03251">
    <property type="entry name" value="ABCC_MsbA"/>
    <property type="match status" value="1"/>
</dbReference>
<keyword evidence="2" id="KW-0813">Transport</keyword>
<dbReference type="SUPFAM" id="SSF52540">
    <property type="entry name" value="P-loop containing nucleoside triphosphate hydrolases"/>
    <property type="match status" value="1"/>
</dbReference>
<dbReference type="PANTHER" id="PTHR43394:SF1">
    <property type="entry name" value="ATP-BINDING CASSETTE SUB-FAMILY B MEMBER 10, MITOCHONDRIAL"/>
    <property type="match status" value="1"/>
</dbReference>
<dbReference type="PROSITE" id="PS50929">
    <property type="entry name" value="ABC_TM1F"/>
    <property type="match status" value="1"/>
</dbReference>
<feature type="transmembrane region" description="Helical" evidence="8">
    <location>
        <begin position="189"/>
        <end position="205"/>
    </location>
</feature>
<dbReference type="GO" id="GO:0016887">
    <property type="term" value="F:ATP hydrolysis activity"/>
    <property type="evidence" value="ECO:0007669"/>
    <property type="project" value="InterPro"/>
</dbReference>
<dbReference type="InterPro" id="IPR017871">
    <property type="entry name" value="ABC_transporter-like_CS"/>
</dbReference>
<dbReference type="InterPro" id="IPR011527">
    <property type="entry name" value="ABC1_TM_dom"/>
</dbReference>
<feature type="transmembrane region" description="Helical" evidence="8">
    <location>
        <begin position="106"/>
        <end position="135"/>
    </location>
</feature>
<evidence type="ECO:0000256" key="8">
    <source>
        <dbReference type="SAM" id="Phobius"/>
    </source>
</evidence>
<dbReference type="PROSITE" id="PS50893">
    <property type="entry name" value="ABC_TRANSPORTER_2"/>
    <property type="match status" value="1"/>
</dbReference>
<dbReference type="CDD" id="cd18552">
    <property type="entry name" value="ABC_6TM_MsbA_like"/>
    <property type="match status" value="1"/>
</dbReference>
<evidence type="ECO:0000256" key="3">
    <source>
        <dbReference type="ARBA" id="ARBA00022692"/>
    </source>
</evidence>